<dbReference type="Gene3D" id="1.20.58.220">
    <property type="entry name" value="Phosphate transport system protein phou homolog 2, domain 2"/>
    <property type="match status" value="1"/>
</dbReference>
<dbReference type="RefSeq" id="WP_020072194.1">
    <property type="nucleotide sequence ID" value="NZ_JBKWRC010000004.1"/>
</dbReference>
<dbReference type="PANTHER" id="PTHR37298:SF1">
    <property type="entry name" value="UPF0111 PROTEIN YKAA"/>
    <property type="match status" value="1"/>
</dbReference>
<dbReference type="Pfam" id="PF01865">
    <property type="entry name" value="PhoU_div"/>
    <property type="match status" value="1"/>
</dbReference>
<gene>
    <name evidence="2" type="ORF">E7512_10620</name>
</gene>
<evidence type="ECO:0000256" key="1">
    <source>
        <dbReference type="ARBA" id="ARBA00008591"/>
    </source>
</evidence>
<name>A0A928KXP8_9FIRM</name>
<comment type="similarity">
    <text evidence="1">Belongs to the UPF0111 family.</text>
</comment>
<reference evidence="2" key="1">
    <citation type="submission" date="2019-04" db="EMBL/GenBank/DDBJ databases">
        <title>Evolution of Biomass-Degrading Anaerobic Consortia Revealed by Metagenomics.</title>
        <authorList>
            <person name="Peng X."/>
        </authorList>
    </citation>
    <scope>NUCLEOTIDE SEQUENCE</scope>
    <source>
        <strain evidence="2">SIG551</strain>
    </source>
</reference>
<sequence>MARKSDQYYYHVLSEGIDYCMQAADLLLKTLKNYHPEKMDACIRDMHAIEHAADLGKHVMMSRLVKEFITPIEREDIIELAQTIDDVTDEIEDVVLRLYMFHIKTIRPEALQFGSIIVSCCKAMKSMMEEFHNFNKSGTIHQMIIDINRMEEDGDKLYTDAIHSLYSNPSDAIEIFTWTEIFSRLERCCDACEDVANVVESVIMKNT</sequence>
<organism evidence="2 3">
    <name type="scientific">Faecalispora sporosphaeroides</name>
    <dbReference type="NCBI Taxonomy" id="1549"/>
    <lineage>
        <taxon>Bacteria</taxon>
        <taxon>Bacillati</taxon>
        <taxon>Bacillota</taxon>
        <taxon>Clostridia</taxon>
        <taxon>Eubacteriales</taxon>
        <taxon>Oscillospiraceae</taxon>
        <taxon>Faecalispora</taxon>
    </lineage>
</organism>
<dbReference type="SUPFAM" id="SSF109755">
    <property type="entry name" value="PhoU-like"/>
    <property type="match status" value="1"/>
</dbReference>
<proteinExistence type="inferred from homology"/>
<dbReference type="InterPro" id="IPR018445">
    <property type="entry name" value="Put_Phosphate_transp_reg"/>
</dbReference>
<comment type="caution">
    <text evidence="2">The sequence shown here is derived from an EMBL/GenBank/DDBJ whole genome shotgun (WGS) entry which is preliminary data.</text>
</comment>
<dbReference type="AlphaFoldDB" id="A0A928KXP8"/>
<evidence type="ECO:0000313" key="2">
    <source>
        <dbReference type="EMBL" id="MBE6834006.1"/>
    </source>
</evidence>
<evidence type="ECO:0000313" key="3">
    <source>
        <dbReference type="Proteomes" id="UP000754750"/>
    </source>
</evidence>
<dbReference type="EMBL" id="SVNY01000005">
    <property type="protein sequence ID" value="MBE6834006.1"/>
    <property type="molecule type" value="Genomic_DNA"/>
</dbReference>
<dbReference type="InterPro" id="IPR038078">
    <property type="entry name" value="PhoU-like_sf"/>
</dbReference>
<dbReference type="Proteomes" id="UP000754750">
    <property type="component" value="Unassembled WGS sequence"/>
</dbReference>
<accession>A0A928KXP8</accession>
<dbReference type="InterPro" id="IPR052912">
    <property type="entry name" value="UPF0111_domain"/>
</dbReference>
<dbReference type="PANTHER" id="PTHR37298">
    <property type="entry name" value="UPF0111 PROTEIN YKAA"/>
    <property type="match status" value="1"/>
</dbReference>
<protein>
    <submittedName>
        <fullName evidence="2">DUF47 family protein</fullName>
    </submittedName>
</protein>